<keyword evidence="5" id="KW-1185">Reference proteome</keyword>
<comment type="similarity">
    <text evidence="1">Belongs to the AAA ATPase family. BCS1 subfamily.</text>
</comment>
<comment type="caution">
    <text evidence="4">The sequence shown here is derived from an EMBL/GenBank/DDBJ whole genome shotgun (WGS) entry which is preliminary data.</text>
</comment>
<gene>
    <name evidence="4" type="ORF">NESM_000604500</name>
</gene>
<evidence type="ECO:0000313" key="5">
    <source>
        <dbReference type="Proteomes" id="UP001430356"/>
    </source>
</evidence>
<feature type="compositionally biased region" description="Basic and acidic residues" evidence="2">
    <location>
        <begin position="266"/>
        <end position="281"/>
    </location>
</feature>
<feature type="domain" description="AAA+ ATPase" evidence="3">
    <location>
        <begin position="475"/>
        <end position="724"/>
    </location>
</feature>
<dbReference type="Pfam" id="PF00004">
    <property type="entry name" value="AAA"/>
    <property type="match status" value="1"/>
</dbReference>
<feature type="region of interest" description="Disordered" evidence="2">
    <location>
        <begin position="582"/>
        <end position="655"/>
    </location>
</feature>
<dbReference type="InterPro" id="IPR050747">
    <property type="entry name" value="Mitochondrial_chaperone_BCS1"/>
</dbReference>
<feature type="compositionally biased region" description="Basic and acidic residues" evidence="2">
    <location>
        <begin position="167"/>
        <end position="185"/>
    </location>
</feature>
<evidence type="ECO:0000256" key="1">
    <source>
        <dbReference type="ARBA" id="ARBA00007448"/>
    </source>
</evidence>
<accession>A0AAW0EUA7</accession>
<dbReference type="PANTHER" id="PTHR23070">
    <property type="entry name" value="BCS1 AAA-TYPE ATPASE"/>
    <property type="match status" value="1"/>
</dbReference>
<dbReference type="EMBL" id="JAECZO010000081">
    <property type="protein sequence ID" value="KAK7196655.1"/>
    <property type="molecule type" value="Genomic_DNA"/>
</dbReference>
<evidence type="ECO:0000313" key="4">
    <source>
        <dbReference type="EMBL" id="KAK7196655.1"/>
    </source>
</evidence>
<dbReference type="GO" id="GO:0016887">
    <property type="term" value="F:ATP hydrolysis activity"/>
    <property type="evidence" value="ECO:0007669"/>
    <property type="project" value="InterPro"/>
</dbReference>
<evidence type="ECO:0000256" key="2">
    <source>
        <dbReference type="SAM" id="MobiDB-lite"/>
    </source>
</evidence>
<dbReference type="Proteomes" id="UP001430356">
    <property type="component" value="Unassembled WGS sequence"/>
</dbReference>
<feature type="compositionally biased region" description="Low complexity" evidence="2">
    <location>
        <begin position="186"/>
        <end position="198"/>
    </location>
</feature>
<dbReference type="SUPFAM" id="SSF52540">
    <property type="entry name" value="P-loop containing nucleoside triphosphate hydrolases"/>
    <property type="match status" value="1"/>
</dbReference>
<feature type="region of interest" description="Disordered" evidence="2">
    <location>
        <begin position="231"/>
        <end position="281"/>
    </location>
</feature>
<dbReference type="InterPro" id="IPR003593">
    <property type="entry name" value="AAA+_ATPase"/>
</dbReference>
<feature type="compositionally biased region" description="Gly residues" evidence="2">
    <location>
        <begin position="594"/>
        <end position="604"/>
    </location>
</feature>
<evidence type="ECO:0000259" key="3">
    <source>
        <dbReference type="SMART" id="SM00382"/>
    </source>
</evidence>
<organism evidence="4 5">
    <name type="scientific">Novymonas esmeraldas</name>
    <dbReference type="NCBI Taxonomy" id="1808958"/>
    <lineage>
        <taxon>Eukaryota</taxon>
        <taxon>Discoba</taxon>
        <taxon>Euglenozoa</taxon>
        <taxon>Kinetoplastea</taxon>
        <taxon>Metakinetoplastina</taxon>
        <taxon>Trypanosomatida</taxon>
        <taxon>Trypanosomatidae</taxon>
        <taxon>Novymonas</taxon>
    </lineage>
</organism>
<dbReference type="InterPro" id="IPR003959">
    <property type="entry name" value="ATPase_AAA_core"/>
</dbReference>
<name>A0AAW0EUA7_9TRYP</name>
<reference evidence="4 5" key="1">
    <citation type="journal article" date="2021" name="MBio">
        <title>A New Model Trypanosomatid, Novymonas esmeraldas: Genomic Perception of Its 'Candidatus Pandoraea novymonadis' Endosymbiont.</title>
        <authorList>
            <person name="Zakharova A."/>
            <person name="Saura A."/>
            <person name="Butenko A."/>
            <person name="Podesvova L."/>
            <person name="Warmusova S."/>
            <person name="Kostygov A.Y."/>
            <person name="Nenarokova A."/>
            <person name="Lukes J."/>
            <person name="Opperdoes F.R."/>
            <person name="Yurchenko V."/>
        </authorList>
    </citation>
    <scope>NUCLEOTIDE SEQUENCE [LARGE SCALE GENOMIC DNA]</scope>
    <source>
        <strain evidence="4 5">E262AT.01</strain>
    </source>
</reference>
<sequence length="816" mass="88285">MNDLDDAEAPLAASSGATIASMLLAALLPLLCMRAVAFAQHTWPNFLYRRLTSRLDRQVATVMERVRPNRIIQDDIMVRSIMGYVSYCYVRAIRRGANACDAVAAADYEYNFVFKDSELFDEDWVPPSTRYPTLFGRVIASCMELSIVPSLNRAVQVEPGLFVRPIPNEHVHGAGSRRAEGRSEGTEQSSEQQTSSGGARSGGDAGAPHQTDKLNSYLFYSMHRHATNMDERAEPNADGDGDDASSDEQPFDAAARVRSGRRGRRGATEKNTKKVEETHYDDPQTAPEARVIVLEYRRPLPFEESHALCNSSSSDRDGSTVGGGVREFDESRSAEDVMAGFLDRVHTWYLRHMAQSKMTALMAFYPTTGLAGFTKSGAAALVRDAEEADVGGTCYVLDSMLPGGTEAPGGAASAAQEPTTTTAGGHVGLRDAAVSSESRGKTFSSLFFPGKERVVSLIDDFVAERGSFGVPGVVPRLTFFLHGAPGTGKTSFVKALARHLRRHLVVVSMSEIITVDELQGLLQPFSINASGHGGANNNGEPIGVRPHQSVYVFEDFDAIGDAWQALRDVQQQRKTLAEARLAEKANTRSRSSGGDAGSAGGGGSRRSDEPRAEASAPSATSTVDAGSSSNDGSEGDYDDDDDSGSGSSSGDETARSDVFLVDDDVYMQLDRDHLTVDRFIDLFNGMNLPDSFIAVFTTNYPERIHPRITSSNIMDVVLDMSVLTPECAAEMVEHYYAAELAEPSEGGSRRHHHQHHSRRLSPAQLADLSTALHEFNTRSSGLSGALLEKMCFECDTIADLTARLRMADASDVADVF</sequence>
<dbReference type="GO" id="GO:0005524">
    <property type="term" value="F:ATP binding"/>
    <property type="evidence" value="ECO:0007669"/>
    <property type="project" value="InterPro"/>
</dbReference>
<dbReference type="AlphaFoldDB" id="A0AAW0EUA7"/>
<feature type="compositionally biased region" description="Acidic residues" evidence="2">
    <location>
        <begin position="633"/>
        <end position="643"/>
    </location>
</feature>
<feature type="region of interest" description="Disordered" evidence="2">
    <location>
        <begin position="166"/>
        <end position="211"/>
    </location>
</feature>
<dbReference type="SMART" id="SM00382">
    <property type="entry name" value="AAA"/>
    <property type="match status" value="1"/>
</dbReference>
<protein>
    <submittedName>
        <fullName evidence="4">ATPase family protein</fullName>
    </submittedName>
</protein>
<feature type="compositionally biased region" description="Acidic residues" evidence="2">
    <location>
        <begin position="237"/>
        <end position="250"/>
    </location>
</feature>
<dbReference type="Gene3D" id="3.40.50.300">
    <property type="entry name" value="P-loop containing nucleotide triphosphate hydrolases"/>
    <property type="match status" value="1"/>
</dbReference>
<proteinExistence type="inferred from homology"/>
<dbReference type="InterPro" id="IPR027417">
    <property type="entry name" value="P-loop_NTPase"/>
</dbReference>